<reference evidence="2 3" key="1">
    <citation type="submission" date="2021-02" db="EMBL/GenBank/DDBJ databases">
        <title>Porcisia hertigi Genome sequencing and assembly.</title>
        <authorList>
            <person name="Almutairi H."/>
            <person name="Gatherer D."/>
        </authorList>
    </citation>
    <scope>NUCLEOTIDE SEQUENCE [LARGE SCALE GENOMIC DNA]</scope>
    <source>
        <strain evidence="2 3">C119</strain>
    </source>
</reference>
<feature type="region of interest" description="Disordered" evidence="1">
    <location>
        <begin position="316"/>
        <end position="341"/>
    </location>
</feature>
<comment type="caution">
    <text evidence="2">The sequence shown here is derived from an EMBL/GenBank/DDBJ whole genome shotgun (WGS) entry which is preliminary data.</text>
</comment>
<evidence type="ECO:0000256" key="1">
    <source>
        <dbReference type="SAM" id="MobiDB-lite"/>
    </source>
</evidence>
<evidence type="ECO:0000313" key="2">
    <source>
        <dbReference type="EMBL" id="KAG5512324.1"/>
    </source>
</evidence>
<accession>A0A836YHX6</accession>
<dbReference type="KEGG" id="phet:94293854"/>
<dbReference type="EMBL" id="JAFJZO010000001">
    <property type="protein sequence ID" value="KAG5512324.1"/>
    <property type="molecule type" value="Genomic_DNA"/>
</dbReference>
<sequence>MNPSSSREIRATALALQTCALRYAPSTTVVLAALRFWNYTALLQPKGLRCYATSTATSTAAATRPMQTSAATPSQTQHTRGQRHHVIHLGNELSAEVPVSGCSSTPYSLREHSGSHTRRKAIRRHRHGEHAPAFTGDGNTRTDAANGEAHAQSQQQSKHPRQATSSLLLTPQERDAENALEIKVHGPLHIPHSTAETVALLKCTTVLEALDVASPQNVTRWCPPASDTKTAAPAPGDVRVNFEELQTRALPLLLDFPQGAATEADLARALQCLEAHLQYMAAATRTDGRRHVSALPPAVVVVLWEKVMPHVHRCAHNREAPRPSPQPNLAARDEDAHEGVGRAETLGASDAEDAATELLDAAHAPVSSSTASATLPIPTPSIKKSVYVPLRRALALYTRRVATLLPPPALALVLTRMHQCGALADDVLGPIVTDLLEALRRRLPHPFTNGGSSTAVLQQRVLRLLPNGVGSGDDRDAASPVALFTGAAAVTMARLLGRAAIPGHHQLHRFFHIVLLPEVTRVLKGAAQLSAEAAGEAIEALSPGVDALLDLTAALSHYAVSGHAVTHLTTLWTMHLAHRQRTGDAAAVLAVCTALLQAVSSVPFMSNRTQRRQARNIRGDISDGGGDTMQRQRQRRLLRVTEGDYYPLVDEVCAQVCRSCHLLQNPASTHNTATVVTPTQLLALLRMLLRVNSPHWAETYETVASAALAALANAAASVAPAAATTPERHEDEEVEHLLPLSDTRRTIHALLHRGSLIPDHPLHYVLLRRLLHSPAAMADPAVASQVLLGLELMMPVEQRSAYADEGTAIPAAPVAGDGSSHTASNGRATTTTCISASAGTTVVAVPMTTGMAVETLTSTLALTPSDRNRALQVFRRIGRSITPTAFIAGLCVVPLDRLPPTAQIAVVNHLTSVASTVAPSYLVKGVEAVVRQLPSCAIDDVSVQHWFSRFTARDVVQRVDPVGCATLLNVLSANPRYQRNCALATACITRRIGAALRWVGEDGSAASSLSLDSLPHVVASLQRANVFLPQYYSRVCRQLLGQVEQAPLGETLRPFEVLAEAYMSRQRSEAQASVFKDVWELLRGRVMEEARQLTLEETVTAINAFAALDVTDRALFGVLIHQLWMCLRTAEAMISSAASNTESTEVAPPVLVVCPERHAQQPSDNDDAAKAQVRRRVHAAQHVLRTLTPSAVAVVTTTLFARSDARELYVARAHAAAGIEPGKGRDTDGDLVCTLLPWMLITLRACHAELYPVDVVHLMQSLSEHYAAAVEQAGAGADGVDQHIAVLHAAYDACRNTFLLMYALLPDADATAAAQEEPLLLSVAECKRIAEQRAEWTPATRTSVEVVPRPWFASLLVSLSSAALVDLPVALACVRRACTRRVCGELLPISQLVDVCLSLCWLITTASPTTTATTTGDVSTCASNSSSSNDDGDDDDDDAQAHATLPTSPPGDTSPPSAPGALLRTAMGRVLSALWQRSDELTTAQINALLRCLRDTYGADKVDADFVGRLEAQKKLLSKQGAAAAAAAAICRTGDATATDSTSAVASDVTPPEHLQQQQQQQQPNPKPLAQIDAEDLFSTV</sequence>
<feature type="compositionally biased region" description="Polar residues" evidence="1">
    <location>
        <begin position="65"/>
        <end position="79"/>
    </location>
</feature>
<dbReference type="RefSeq" id="XP_067760036.1">
    <property type="nucleotide sequence ID" value="XM_067903777.1"/>
</dbReference>
<feature type="region of interest" description="Disordered" evidence="1">
    <location>
        <begin position="97"/>
        <end position="163"/>
    </location>
</feature>
<feature type="region of interest" description="Disordered" evidence="1">
    <location>
        <begin position="1542"/>
        <end position="1569"/>
    </location>
</feature>
<keyword evidence="3" id="KW-1185">Reference proteome</keyword>
<feature type="compositionally biased region" description="Pro residues" evidence="1">
    <location>
        <begin position="1447"/>
        <end position="1458"/>
    </location>
</feature>
<feature type="region of interest" description="Disordered" evidence="1">
    <location>
        <begin position="1410"/>
        <end position="1461"/>
    </location>
</feature>
<gene>
    <name evidence="2" type="ORF">JKF63_07849</name>
</gene>
<feature type="compositionally biased region" description="Basic and acidic residues" evidence="1">
    <location>
        <begin position="331"/>
        <end position="341"/>
    </location>
</feature>
<feature type="compositionally biased region" description="Basic residues" evidence="1">
    <location>
        <begin position="115"/>
        <end position="128"/>
    </location>
</feature>
<organism evidence="2 3">
    <name type="scientific">Porcisia hertigi</name>
    <dbReference type="NCBI Taxonomy" id="2761500"/>
    <lineage>
        <taxon>Eukaryota</taxon>
        <taxon>Discoba</taxon>
        <taxon>Euglenozoa</taxon>
        <taxon>Kinetoplastea</taxon>
        <taxon>Metakinetoplastina</taxon>
        <taxon>Trypanosomatida</taxon>
        <taxon>Trypanosomatidae</taxon>
        <taxon>Leishmaniinae</taxon>
        <taxon>Porcisia</taxon>
    </lineage>
</organism>
<dbReference type="OrthoDB" id="273712at2759"/>
<proteinExistence type="predicted"/>
<dbReference type="GeneID" id="94293854"/>
<name>A0A836YHX6_9TRYP</name>
<feature type="compositionally biased region" description="Polar residues" evidence="1">
    <location>
        <begin position="151"/>
        <end position="163"/>
    </location>
</feature>
<feature type="compositionally biased region" description="Low complexity" evidence="1">
    <location>
        <begin position="1542"/>
        <end position="1563"/>
    </location>
</feature>
<protein>
    <submittedName>
        <fullName evidence="2">Uncharacterized protein</fullName>
    </submittedName>
</protein>
<feature type="region of interest" description="Disordered" evidence="1">
    <location>
        <begin position="61"/>
        <end position="84"/>
    </location>
</feature>
<evidence type="ECO:0000313" key="3">
    <source>
        <dbReference type="Proteomes" id="UP000674318"/>
    </source>
</evidence>
<dbReference type="Proteomes" id="UP000674318">
    <property type="component" value="Chromosome 1"/>
</dbReference>